<protein>
    <submittedName>
        <fullName evidence="2">Prepilin-type processing-associated H-X9-DG domain-containing protein</fullName>
    </submittedName>
</protein>
<dbReference type="Pfam" id="PF07596">
    <property type="entry name" value="SBP_bac_10"/>
    <property type="match status" value="1"/>
</dbReference>
<dbReference type="PANTHER" id="PTHR30093">
    <property type="entry name" value="GENERAL SECRETION PATHWAY PROTEIN G"/>
    <property type="match status" value="1"/>
</dbReference>
<dbReference type="Gene3D" id="3.30.700.10">
    <property type="entry name" value="Glycoprotein, Type 4 Pilin"/>
    <property type="match status" value="1"/>
</dbReference>
<organism evidence="2 3">
    <name type="scientific">Planctomicrobium piriforme</name>
    <dbReference type="NCBI Taxonomy" id="1576369"/>
    <lineage>
        <taxon>Bacteria</taxon>
        <taxon>Pseudomonadati</taxon>
        <taxon>Planctomycetota</taxon>
        <taxon>Planctomycetia</taxon>
        <taxon>Planctomycetales</taxon>
        <taxon>Planctomycetaceae</taxon>
        <taxon>Planctomicrobium</taxon>
    </lineage>
</organism>
<feature type="domain" description="DUF1559" evidence="1">
    <location>
        <begin position="24"/>
        <end position="312"/>
    </location>
</feature>
<keyword evidence="3" id="KW-1185">Reference proteome</keyword>
<dbReference type="InterPro" id="IPR011453">
    <property type="entry name" value="DUF1559"/>
</dbReference>
<dbReference type="PANTHER" id="PTHR30093:SF2">
    <property type="entry name" value="TYPE II SECRETION SYSTEM PROTEIN H"/>
    <property type="match status" value="1"/>
</dbReference>
<sequence>MVELIVVMAIVAMLLALLIPAVTRAREAAKKTQCLSNLRNIVLALTQFDHFNDRLPASGYYFDPPSGPGGPHHSWGVSLLPFLDQQNVYDQWDLDKPITDPVNRVLTQAYVPNYVCPVDLSRSEDKQGDLSYAVNGGWGFTIRTGSGVGDCPLDWHGKRLDLNGDGQTCTGVDATDNLDRQLFRQLGLFFLENWKVGGTERHYSLKDVSDGTSQTFLVGENSRTGFEPGDDQATFADPNPYRSAFYVGNPCQNGTCTPGSVDYARCNAGEDKINSGLWSEEGRSPVPNSFHPGGVNMGYADGHVKFLSELIDGRAYAALASPQGLGLEGSPLAQGVLAGSEF</sequence>
<dbReference type="AlphaFoldDB" id="A0A1I3JY73"/>
<dbReference type="STRING" id="1576369.SAMN05421753_11153"/>
<dbReference type="SUPFAM" id="SSF54523">
    <property type="entry name" value="Pili subunits"/>
    <property type="match status" value="1"/>
</dbReference>
<evidence type="ECO:0000313" key="2">
    <source>
        <dbReference type="EMBL" id="SFI65124.1"/>
    </source>
</evidence>
<dbReference type="NCBIfam" id="TIGR04294">
    <property type="entry name" value="pre_pil_HX9DG"/>
    <property type="match status" value="1"/>
</dbReference>
<accession>A0A1I3JY73</accession>
<proteinExistence type="predicted"/>
<name>A0A1I3JY73_9PLAN</name>
<dbReference type="EMBL" id="FOQD01000011">
    <property type="protein sequence ID" value="SFI65124.1"/>
    <property type="molecule type" value="Genomic_DNA"/>
</dbReference>
<evidence type="ECO:0000259" key="1">
    <source>
        <dbReference type="Pfam" id="PF07596"/>
    </source>
</evidence>
<evidence type="ECO:0000313" key="3">
    <source>
        <dbReference type="Proteomes" id="UP000199518"/>
    </source>
</evidence>
<dbReference type="InterPro" id="IPR027558">
    <property type="entry name" value="Pre_pil_HX9DG_C"/>
</dbReference>
<reference evidence="3" key="1">
    <citation type="submission" date="2016-10" db="EMBL/GenBank/DDBJ databases">
        <authorList>
            <person name="Varghese N."/>
            <person name="Submissions S."/>
        </authorList>
    </citation>
    <scope>NUCLEOTIDE SEQUENCE [LARGE SCALE GENOMIC DNA]</scope>
    <source>
        <strain evidence="3">DSM 26348</strain>
    </source>
</reference>
<gene>
    <name evidence="2" type="ORF">SAMN05421753_11153</name>
</gene>
<dbReference type="Proteomes" id="UP000199518">
    <property type="component" value="Unassembled WGS sequence"/>
</dbReference>
<dbReference type="InterPro" id="IPR045584">
    <property type="entry name" value="Pilin-like"/>
</dbReference>